<evidence type="ECO:0000313" key="5">
    <source>
        <dbReference type="EMBL" id="RHN58052.1"/>
    </source>
</evidence>
<evidence type="ECO:0000313" key="7">
    <source>
        <dbReference type="Proteomes" id="UP000002051"/>
    </source>
</evidence>
<reference evidence="5" key="4">
    <citation type="journal article" date="2018" name="Nat. Plants">
        <title>Whole-genome landscape of Medicago truncatula symbiotic genes.</title>
        <authorList>
            <person name="Pecrix Y."/>
            <person name="Gamas P."/>
            <person name="Carrere S."/>
        </authorList>
    </citation>
    <scope>NUCLEOTIDE SEQUENCE</scope>
    <source>
        <tissue evidence="5">Leaves</tissue>
    </source>
</reference>
<organism evidence="4 7">
    <name type="scientific">Medicago truncatula</name>
    <name type="common">Barrel medic</name>
    <name type="synonym">Medicago tribuloides</name>
    <dbReference type="NCBI Taxonomy" id="3880"/>
    <lineage>
        <taxon>Eukaryota</taxon>
        <taxon>Viridiplantae</taxon>
        <taxon>Streptophyta</taxon>
        <taxon>Embryophyta</taxon>
        <taxon>Tracheophyta</taxon>
        <taxon>Spermatophyta</taxon>
        <taxon>Magnoliopsida</taxon>
        <taxon>eudicotyledons</taxon>
        <taxon>Gunneridae</taxon>
        <taxon>Pentapetalae</taxon>
        <taxon>rosids</taxon>
        <taxon>fabids</taxon>
        <taxon>Fabales</taxon>
        <taxon>Fabaceae</taxon>
        <taxon>Papilionoideae</taxon>
        <taxon>50 kb inversion clade</taxon>
        <taxon>NPAAA clade</taxon>
        <taxon>Hologalegina</taxon>
        <taxon>IRL clade</taxon>
        <taxon>Trifolieae</taxon>
        <taxon>Medicago</taxon>
    </lineage>
</organism>
<dbReference type="Proteomes" id="UP000265566">
    <property type="component" value="Chromosome 5"/>
</dbReference>
<dbReference type="AlphaFoldDB" id="G7K4R7"/>
<feature type="repeat" description="PPR" evidence="3">
    <location>
        <begin position="45"/>
        <end position="79"/>
    </location>
</feature>
<dbReference type="Pfam" id="PF13041">
    <property type="entry name" value="PPR_2"/>
    <property type="match status" value="2"/>
</dbReference>
<keyword evidence="7" id="KW-1185">Reference proteome</keyword>
<dbReference type="NCBIfam" id="TIGR00756">
    <property type="entry name" value="PPR"/>
    <property type="match status" value="4"/>
</dbReference>
<reference evidence="4 7" key="1">
    <citation type="journal article" date="2011" name="Nature">
        <title>The Medicago genome provides insight into the evolution of rhizobial symbioses.</title>
        <authorList>
            <person name="Young N.D."/>
            <person name="Debelle F."/>
            <person name="Oldroyd G.E."/>
            <person name="Geurts R."/>
            <person name="Cannon S.B."/>
            <person name="Udvardi M.K."/>
            <person name="Benedito V.A."/>
            <person name="Mayer K.F."/>
            <person name="Gouzy J."/>
            <person name="Schoof H."/>
            <person name="Van de Peer Y."/>
            <person name="Proost S."/>
            <person name="Cook D.R."/>
            <person name="Meyers B.C."/>
            <person name="Spannagl M."/>
            <person name="Cheung F."/>
            <person name="De Mita S."/>
            <person name="Krishnakumar V."/>
            <person name="Gundlach H."/>
            <person name="Zhou S."/>
            <person name="Mudge J."/>
            <person name="Bharti A.K."/>
            <person name="Murray J.D."/>
            <person name="Naoumkina M.A."/>
            <person name="Rosen B."/>
            <person name="Silverstein K.A."/>
            <person name="Tang H."/>
            <person name="Rombauts S."/>
            <person name="Zhao P.X."/>
            <person name="Zhou P."/>
            <person name="Barbe V."/>
            <person name="Bardou P."/>
            <person name="Bechner M."/>
            <person name="Bellec A."/>
            <person name="Berger A."/>
            <person name="Berges H."/>
            <person name="Bidwell S."/>
            <person name="Bisseling T."/>
            <person name="Choisne N."/>
            <person name="Couloux A."/>
            <person name="Denny R."/>
            <person name="Deshpande S."/>
            <person name="Dai X."/>
            <person name="Doyle J.J."/>
            <person name="Dudez A.M."/>
            <person name="Farmer A.D."/>
            <person name="Fouteau S."/>
            <person name="Franken C."/>
            <person name="Gibelin C."/>
            <person name="Gish J."/>
            <person name="Goldstein S."/>
            <person name="Gonzalez A.J."/>
            <person name="Green P.J."/>
            <person name="Hallab A."/>
            <person name="Hartog M."/>
            <person name="Hua A."/>
            <person name="Humphray S.J."/>
            <person name="Jeong D.H."/>
            <person name="Jing Y."/>
            <person name="Jocker A."/>
            <person name="Kenton S.M."/>
            <person name="Kim D.J."/>
            <person name="Klee K."/>
            <person name="Lai H."/>
            <person name="Lang C."/>
            <person name="Lin S."/>
            <person name="Macmil S.L."/>
            <person name="Magdelenat G."/>
            <person name="Matthews L."/>
            <person name="McCorrison J."/>
            <person name="Monaghan E.L."/>
            <person name="Mun J.H."/>
            <person name="Najar F.Z."/>
            <person name="Nicholson C."/>
            <person name="Noirot C."/>
            <person name="O'Bleness M."/>
            <person name="Paule C.R."/>
            <person name="Poulain J."/>
            <person name="Prion F."/>
            <person name="Qin B."/>
            <person name="Qu C."/>
            <person name="Retzel E.F."/>
            <person name="Riddle C."/>
            <person name="Sallet E."/>
            <person name="Samain S."/>
            <person name="Samson N."/>
            <person name="Sanders I."/>
            <person name="Saurat O."/>
            <person name="Scarpelli C."/>
            <person name="Schiex T."/>
            <person name="Segurens B."/>
            <person name="Severin A.J."/>
            <person name="Sherrier D.J."/>
            <person name="Shi R."/>
            <person name="Sims S."/>
            <person name="Singer S.R."/>
            <person name="Sinharoy S."/>
            <person name="Sterck L."/>
            <person name="Viollet A."/>
            <person name="Wang B.B."/>
            <person name="Wang K."/>
            <person name="Wang M."/>
            <person name="Wang X."/>
            <person name="Warfsmann J."/>
            <person name="Weissenbach J."/>
            <person name="White D.D."/>
            <person name="White J.D."/>
            <person name="Wiley G.B."/>
            <person name="Wincker P."/>
            <person name="Xing Y."/>
            <person name="Yang L."/>
            <person name="Yao Z."/>
            <person name="Ying F."/>
            <person name="Zhai J."/>
            <person name="Zhou L."/>
            <person name="Zuber A."/>
            <person name="Denarie J."/>
            <person name="Dixon R.A."/>
            <person name="May G.D."/>
            <person name="Schwartz D.C."/>
            <person name="Rogers J."/>
            <person name="Quetier F."/>
            <person name="Town C.D."/>
            <person name="Roe B.A."/>
        </authorList>
    </citation>
    <scope>NUCLEOTIDE SEQUENCE [LARGE SCALE GENOMIC DNA]</scope>
    <source>
        <strain evidence="4">A17</strain>
        <strain evidence="6 7">cv. Jemalong A17</strain>
    </source>
</reference>
<dbReference type="HOGENOM" id="CLU_1671920_0_0_1"/>
<comment type="similarity">
    <text evidence="1">Belongs to the PPR family. P subfamily.</text>
</comment>
<dbReference type="EMBL" id="CM001221">
    <property type="protein sequence ID" value="AET00837.2"/>
    <property type="molecule type" value="Genomic_DNA"/>
</dbReference>
<evidence type="ECO:0000313" key="4">
    <source>
        <dbReference type="EMBL" id="AET00837.2"/>
    </source>
</evidence>
<dbReference type="PANTHER" id="PTHR47447">
    <property type="entry name" value="OS03G0856100 PROTEIN"/>
    <property type="match status" value="1"/>
</dbReference>
<evidence type="ECO:0000256" key="1">
    <source>
        <dbReference type="ARBA" id="ARBA00007626"/>
    </source>
</evidence>
<evidence type="ECO:0000256" key="2">
    <source>
        <dbReference type="ARBA" id="ARBA00022737"/>
    </source>
</evidence>
<proteinExistence type="inferred from homology"/>
<feature type="repeat" description="PPR" evidence="3">
    <location>
        <begin position="9"/>
        <end position="44"/>
    </location>
</feature>
<feature type="repeat" description="PPR" evidence="3">
    <location>
        <begin position="115"/>
        <end position="149"/>
    </location>
</feature>
<accession>A0A0C3XUZ8</accession>
<sequence>MQRDGYTPTLVTYNSILNVYGKMGMPWSRVTAIFYSMKTNGVVPDLYIYNTLITCCRQGSLYEEAVNVFDRIKSAGFVPDRVTYNALLDVFAKVRRPKEALQVLKDMESNGFSPNVITYDSLISAHVRGGLLKEVSRLKVQMVEKGPDGFTKISSRII</sequence>
<dbReference type="Proteomes" id="UP000002051">
    <property type="component" value="Chromosome 5"/>
</dbReference>
<evidence type="ECO:0000256" key="3">
    <source>
        <dbReference type="PROSITE-ProRule" id="PRU00708"/>
    </source>
</evidence>
<dbReference type="Gramene" id="rna33658">
    <property type="protein sequence ID" value="RHN58052.1"/>
    <property type="gene ID" value="gene33658"/>
</dbReference>
<reference evidence="4 7" key="2">
    <citation type="journal article" date="2014" name="BMC Genomics">
        <title>An improved genome release (version Mt4.0) for the model legume Medicago truncatula.</title>
        <authorList>
            <person name="Tang H."/>
            <person name="Krishnakumar V."/>
            <person name="Bidwell S."/>
            <person name="Rosen B."/>
            <person name="Chan A."/>
            <person name="Zhou S."/>
            <person name="Gentzbittel L."/>
            <person name="Childs K.L."/>
            <person name="Yandell M."/>
            <person name="Gundlach H."/>
            <person name="Mayer K.F."/>
            <person name="Schwartz D.C."/>
            <person name="Town C.D."/>
        </authorList>
    </citation>
    <scope>GENOME REANNOTATION</scope>
    <source>
        <strain evidence="6 7">cv. Jemalong A17</strain>
    </source>
</reference>
<dbReference type="eggNOG" id="KOG4197">
    <property type="taxonomic scope" value="Eukaryota"/>
</dbReference>
<dbReference type="InterPro" id="IPR002885">
    <property type="entry name" value="PPR_rpt"/>
</dbReference>
<evidence type="ECO:0000313" key="6">
    <source>
        <dbReference type="EnsemblPlants" id="AET00837"/>
    </source>
</evidence>
<dbReference type="FunFam" id="1.25.40.10:FF:000530">
    <property type="entry name" value="Pentatricopeptide repeat-containing protein At1g74850, chloroplastic"/>
    <property type="match status" value="1"/>
</dbReference>
<dbReference type="Gene3D" id="1.25.40.10">
    <property type="entry name" value="Tetratricopeptide repeat domain"/>
    <property type="match status" value="1"/>
</dbReference>
<feature type="repeat" description="PPR" evidence="3">
    <location>
        <begin position="80"/>
        <end position="114"/>
    </location>
</feature>
<protein>
    <submittedName>
        <fullName evidence="4">PPR containing plant-like protein</fullName>
    </submittedName>
    <submittedName>
        <fullName evidence="5">Putative pentatricopeptide</fullName>
    </submittedName>
</protein>
<dbReference type="PROSITE" id="PS51375">
    <property type="entry name" value="PPR"/>
    <property type="match status" value="4"/>
</dbReference>
<dbReference type="EnsemblPlants" id="AET00837">
    <property type="protein sequence ID" value="AET00837"/>
    <property type="gene ID" value="MTR_5g096480"/>
</dbReference>
<dbReference type="PANTHER" id="PTHR47447:SF21">
    <property type="entry name" value="PENTACOTRIPEPTIDE-REPEAT REGION OF PRORP DOMAIN-CONTAINING PROTEIN"/>
    <property type="match status" value="1"/>
</dbReference>
<reference evidence="6" key="3">
    <citation type="submission" date="2015-04" db="UniProtKB">
        <authorList>
            <consortium name="EnsemblPlants"/>
        </authorList>
    </citation>
    <scope>IDENTIFICATION</scope>
    <source>
        <strain evidence="6">cv. Jemalong A17</strain>
    </source>
</reference>
<accession>G7K4R7</accession>
<dbReference type="EMBL" id="PSQE01000005">
    <property type="protein sequence ID" value="RHN58052.1"/>
    <property type="molecule type" value="Genomic_DNA"/>
</dbReference>
<dbReference type="STRING" id="3880.G7K4R7"/>
<name>G7K4R7_MEDTR</name>
<keyword evidence="2" id="KW-0677">Repeat</keyword>
<gene>
    <name evidence="4" type="ordered locus">MTR_5g096480</name>
    <name evidence="5" type="ORF">MtrunA17_Chr5g0446971</name>
</gene>
<dbReference type="InterPro" id="IPR011990">
    <property type="entry name" value="TPR-like_helical_dom_sf"/>
</dbReference>